<dbReference type="Gene3D" id="2.60.40.1730">
    <property type="entry name" value="tricorn interacting facor f3 domain"/>
    <property type="match status" value="1"/>
</dbReference>
<dbReference type="EC" id="3.4.11.2" evidence="4 12"/>
<feature type="region of interest" description="Disordered" evidence="13">
    <location>
        <begin position="875"/>
        <end position="920"/>
    </location>
</feature>
<protein>
    <recommendedName>
        <fullName evidence="5 12">Aminopeptidase N</fullName>
        <ecNumber evidence="4 12">3.4.11.2</ecNumber>
    </recommendedName>
</protein>
<dbReference type="InterPro" id="IPR012778">
    <property type="entry name" value="Pept_M1_aminopeptidase"/>
</dbReference>
<dbReference type="InterPro" id="IPR042097">
    <property type="entry name" value="Aminopeptidase_N-like_N_sf"/>
</dbReference>
<accession>A0ABT3V9K5</accession>
<dbReference type="Pfam" id="PF17900">
    <property type="entry name" value="Peptidase_M1_N"/>
    <property type="match status" value="1"/>
</dbReference>
<dbReference type="Pfam" id="PF11838">
    <property type="entry name" value="ERAP1_C"/>
    <property type="match status" value="1"/>
</dbReference>
<keyword evidence="11" id="KW-0482">Metalloprotease</keyword>
<dbReference type="Pfam" id="PF01433">
    <property type="entry name" value="Peptidase_M1"/>
    <property type="match status" value="1"/>
</dbReference>
<evidence type="ECO:0000259" key="14">
    <source>
        <dbReference type="Pfam" id="PF01433"/>
    </source>
</evidence>
<feature type="domain" description="Peptidase M1 membrane alanine aminopeptidase" evidence="14">
    <location>
        <begin position="230"/>
        <end position="445"/>
    </location>
</feature>
<dbReference type="Proteomes" id="UP001165590">
    <property type="component" value="Unassembled WGS sequence"/>
</dbReference>
<keyword evidence="7" id="KW-0645">Protease</keyword>
<keyword evidence="6 17" id="KW-0031">Aminopeptidase</keyword>
<reference evidence="17" key="1">
    <citation type="journal article" date="2022" name="bioRxiv">
        <title>Discovery and biosynthetic assessment of Streptomyces ortus sp nov. isolated from a deep-sea sponge.</title>
        <authorList>
            <person name="Williams S.E."/>
        </authorList>
    </citation>
    <scope>NUCLEOTIDE SEQUENCE</scope>
    <source>
        <strain evidence="17">A15ISP2-DRY2</strain>
    </source>
</reference>
<evidence type="ECO:0000256" key="6">
    <source>
        <dbReference type="ARBA" id="ARBA00022438"/>
    </source>
</evidence>
<evidence type="ECO:0000256" key="12">
    <source>
        <dbReference type="NCBIfam" id="TIGR02412"/>
    </source>
</evidence>
<dbReference type="PRINTS" id="PR00756">
    <property type="entry name" value="ALADIPTASE"/>
</dbReference>
<comment type="similarity">
    <text evidence="3">Belongs to the peptidase M1 family.</text>
</comment>
<proteinExistence type="inferred from homology"/>
<evidence type="ECO:0000256" key="7">
    <source>
        <dbReference type="ARBA" id="ARBA00022670"/>
    </source>
</evidence>
<gene>
    <name evidence="17" type="primary">pepN</name>
    <name evidence="17" type="ORF">K3769_28440</name>
</gene>
<feature type="domain" description="Aminopeptidase N-like N-terminal" evidence="16">
    <location>
        <begin position="110"/>
        <end position="188"/>
    </location>
</feature>
<evidence type="ECO:0000256" key="1">
    <source>
        <dbReference type="ARBA" id="ARBA00000098"/>
    </source>
</evidence>
<evidence type="ECO:0000256" key="4">
    <source>
        <dbReference type="ARBA" id="ARBA00012564"/>
    </source>
</evidence>
<dbReference type="PANTHER" id="PTHR11533">
    <property type="entry name" value="PROTEASE M1 ZINC METALLOPROTEASE"/>
    <property type="match status" value="1"/>
</dbReference>
<evidence type="ECO:0000256" key="11">
    <source>
        <dbReference type="ARBA" id="ARBA00023049"/>
    </source>
</evidence>
<dbReference type="PANTHER" id="PTHR11533:SF174">
    <property type="entry name" value="PUROMYCIN-SENSITIVE AMINOPEPTIDASE-RELATED"/>
    <property type="match status" value="1"/>
</dbReference>
<name>A0ABT3V9K5_9ACTN</name>
<dbReference type="Gene3D" id="1.10.390.10">
    <property type="entry name" value="Neutral Protease Domain 2"/>
    <property type="match status" value="1"/>
</dbReference>
<evidence type="ECO:0000256" key="3">
    <source>
        <dbReference type="ARBA" id="ARBA00010136"/>
    </source>
</evidence>
<dbReference type="RefSeq" id="WP_267029122.1">
    <property type="nucleotide sequence ID" value="NZ_JAIFZO010000002.1"/>
</dbReference>
<feature type="domain" description="ERAP1-like C-terminal" evidence="15">
    <location>
        <begin position="539"/>
        <end position="848"/>
    </location>
</feature>
<evidence type="ECO:0000259" key="16">
    <source>
        <dbReference type="Pfam" id="PF17900"/>
    </source>
</evidence>
<evidence type="ECO:0000256" key="10">
    <source>
        <dbReference type="ARBA" id="ARBA00022833"/>
    </source>
</evidence>
<organism evidence="17 18">
    <name type="scientific">Streptomyces ortus</name>
    <dbReference type="NCBI Taxonomy" id="2867268"/>
    <lineage>
        <taxon>Bacteria</taxon>
        <taxon>Bacillati</taxon>
        <taxon>Actinomycetota</taxon>
        <taxon>Actinomycetes</taxon>
        <taxon>Kitasatosporales</taxon>
        <taxon>Streptomycetaceae</taxon>
        <taxon>Streptomyces</taxon>
    </lineage>
</organism>
<evidence type="ECO:0000256" key="9">
    <source>
        <dbReference type="ARBA" id="ARBA00022801"/>
    </source>
</evidence>
<evidence type="ECO:0000256" key="8">
    <source>
        <dbReference type="ARBA" id="ARBA00022723"/>
    </source>
</evidence>
<keyword evidence="8" id="KW-0479">Metal-binding</keyword>
<evidence type="ECO:0000256" key="2">
    <source>
        <dbReference type="ARBA" id="ARBA00001947"/>
    </source>
</evidence>
<dbReference type="InterPro" id="IPR024571">
    <property type="entry name" value="ERAP1-like_C_dom"/>
</dbReference>
<feature type="compositionally biased region" description="Polar residues" evidence="13">
    <location>
        <begin position="886"/>
        <end position="901"/>
    </location>
</feature>
<evidence type="ECO:0000256" key="5">
    <source>
        <dbReference type="ARBA" id="ARBA00015611"/>
    </source>
</evidence>
<dbReference type="CDD" id="cd09602">
    <property type="entry name" value="M1_APN"/>
    <property type="match status" value="1"/>
</dbReference>
<keyword evidence="9 17" id="KW-0378">Hydrolase</keyword>
<evidence type="ECO:0000256" key="13">
    <source>
        <dbReference type="SAM" id="MobiDB-lite"/>
    </source>
</evidence>
<sequence length="926" mass="102369">MPGTNLTREEAQQRAKLLTVDSYEIDLDLSGAVEGGTYRSVTTVRFDSAESGVGSFIDLVAPAVQEVVLNGDSLDPAEVFKDSRIELAGILEGRNVLRVVADCAYTNTGEGLHRFVDPVDQQAYLYTQFEVPDARRVFASFEQPDLKATFQFTVKAPSGWTVISNSPTPEPKDDVWEFEPTPRISTYVTALILGPYHSVHSVYEKDGQSVPLGIYCRPSLAEFLDSDAIFEVTRQGFEWFQEKFDYAYPFKKYDQLFVPEFNAGAMENAGAVTIRDQYVFRSKVTDAAYEVRAETILHELAHMWFGDLVTMEWWNDLWLNESFATYTSIACQSYAPGSRWPHSWTTFANSMKTWAYRQDQLPSTHPIMAQINDLDDVLVNFDGITYAKGASVLKQLVAYVGEDEFFRGVQAYFKAHAYGNTQLSDLLGALEETSGRDLGTWSQKWLQTAGINVLRPEIETDANGVITSFAIRQEAPALPAGAKGEPTLRPHRIAVGLYDLDDSAGGSGKLVRGERIELDVDGELTEVAELVGKRRPAVILLNDDDLSYAKVRLDEQSLAFVTEHLGDFEASLPRALCWASAWDMTRDAELAARDYLSLVLSGIGKESDIGVVQSLHRQVLTAVELYADPNAREALLTRWTDATLAHLRSSAGGSDHQLAWARAFAATARTPEQLDLLEGLLDGRESIEGLAVDTELRWSFVQRLAAVGRFDEAEITSEYERDRTAAGERHAATARAARPTEEAKAEAWASVVESDKLPNAVQEAVIGGFVQFGQRELLAPYTEKYFAAVKGVWDSRSHEMAQQIAVGLYPSVQVSADTLAKTDEWLASAEPSAALRRLISESRSGVERALRAQARHGGVGGDALRRGKMALPRARARKRRFRMEVSRSTGTAAPTGETTSPAAVARSGPRPHQGRGERRSLLAFRF</sequence>
<evidence type="ECO:0000313" key="18">
    <source>
        <dbReference type="Proteomes" id="UP001165590"/>
    </source>
</evidence>
<comment type="catalytic activity">
    <reaction evidence="1">
        <text>Release of an N-terminal amino acid, Xaa-|-Yaa- from a peptide, amide or arylamide. Xaa is preferably Ala, but may be most amino acids including Pro (slow action). When a terminal hydrophobic residue is followed by a prolyl residue, the two may be released as an intact Xaa-Pro dipeptide.</text>
        <dbReference type="EC" id="3.4.11.2"/>
    </reaction>
</comment>
<dbReference type="SUPFAM" id="SSF63737">
    <property type="entry name" value="Leukotriene A4 hydrolase N-terminal domain"/>
    <property type="match status" value="1"/>
</dbReference>
<dbReference type="SUPFAM" id="SSF55486">
    <property type="entry name" value="Metalloproteases ('zincins'), catalytic domain"/>
    <property type="match status" value="1"/>
</dbReference>
<evidence type="ECO:0000259" key="15">
    <source>
        <dbReference type="Pfam" id="PF11838"/>
    </source>
</evidence>
<comment type="cofactor">
    <cofactor evidence="2">
        <name>Zn(2+)</name>
        <dbReference type="ChEBI" id="CHEBI:29105"/>
    </cofactor>
</comment>
<dbReference type="GO" id="GO:0016285">
    <property type="term" value="F:alanyl aminopeptidase activity"/>
    <property type="evidence" value="ECO:0007669"/>
    <property type="project" value="UniProtKB-EC"/>
</dbReference>
<dbReference type="EMBL" id="JAIFZO010000002">
    <property type="protein sequence ID" value="MCX4236630.1"/>
    <property type="molecule type" value="Genomic_DNA"/>
</dbReference>
<dbReference type="InterPro" id="IPR014782">
    <property type="entry name" value="Peptidase_M1_dom"/>
</dbReference>
<dbReference type="InterPro" id="IPR001930">
    <property type="entry name" value="Peptidase_M1"/>
</dbReference>
<keyword evidence="10" id="KW-0862">Zinc</keyword>
<keyword evidence="18" id="KW-1185">Reference proteome</keyword>
<dbReference type="InterPro" id="IPR045357">
    <property type="entry name" value="Aminopeptidase_N-like_N"/>
</dbReference>
<dbReference type="InterPro" id="IPR050344">
    <property type="entry name" value="Peptidase_M1_aminopeptidases"/>
</dbReference>
<evidence type="ECO:0000313" key="17">
    <source>
        <dbReference type="EMBL" id="MCX4236630.1"/>
    </source>
</evidence>
<comment type="caution">
    <text evidence="17">The sequence shown here is derived from an EMBL/GenBank/DDBJ whole genome shotgun (WGS) entry which is preliminary data.</text>
</comment>
<dbReference type="InterPro" id="IPR027268">
    <property type="entry name" value="Peptidase_M4/M1_CTD_sf"/>
</dbReference>
<dbReference type="NCBIfam" id="TIGR02412">
    <property type="entry name" value="pepN_strep_liv"/>
    <property type="match status" value="1"/>
</dbReference>